<dbReference type="GO" id="GO:0006596">
    <property type="term" value="P:polyamine biosynthetic process"/>
    <property type="evidence" value="ECO:0007669"/>
    <property type="project" value="InterPro"/>
</dbReference>
<dbReference type="PANTHER" id="PTHR43727">
    <property type="entry name" value="DIAMINOPIMELATE DECARBOXYLASE"/>
    <property type="match status" value="1"/>
</dbReference>
<dbReference type="GO" id="GO:0009089">
    <property type="term" value="P:lysine biosynthetic process via diaminopimelate"/>
    <property type="evidence" value="ECO:0007669"/>
    <property type="project" value="TreeGrafter"/>
</dbReference>
<dbReference type="Gene3D" id="2.40.37.10">
    <property type="entry name" value="Lyase, Ornithine Decarboxylase, Chain A, domain 1"/>
    <property type="match status" value="1"/>
</dbReference>
<dbReference type="InterPro" id="IPR029066">
    <property type="entry name" value="PLP-binding_barrel"/>
</dbReference>
<evidence type="ECO:0000256" key="2">
    <source>
        <dbReference type="ARBA" id="ARBA00022898"/>
    </source>
</evidence>
<comment type="cofactor">
    <cofactor evidence="1 3">
        <name>pyridoxal 5'-phosphate</name>
        <dbReference type="ChEBI" id="CHEBI:597326"/>
    </cofactor>
</comment>
<dbReference type="EMBL" id="JAPNKE010000002">
    <property type="protein sequence ID" value="MCY1006374.1"/>
    <property type="molecule type" value="Genomic_DNA"/>
</dbReference>
<dbReference type="SUPFAM" id="SSF50621">
    <property type="entry name" value="Alanine racemase C-terminal domain-like"/>
    <property type="match status" value="1"/>
</dbReference>
<dbReference type="PROSITE" id="PS00879">
    <property type="entry name" value="ODR_DC_2_2"/>
    <property type="match status" value="1"/>
</dbReference>
<evidence type="ECO:0000313" key="6">
    <source>
        <dbReference type="Proteomes" id="UP001150924"/>
    </source>
</evidence>
<evidence type="ECO:0000256" key="3">
    <source>
        <dbReference type="PIRSR" id="PIRSR600183-50"/>
    </source>
</evidence>
<dbReference type="Pfam" id="PF02784">
    <property type="entry name" value="Orn_Arg_deC_N"/>
    <property type="match status" value="1"/>
</dbReference>
<dbReference type="SUPFAM" id="SSF51419">
    <property type="entry name" value="PLP-binding barrel"/>
    <property type="match status" value="1"/>
</dbReference>
<feature type="active site" description="Proton donor" evidence="3">
    <location>
        <position position="349"/>
    </location>
</feature>
<dbReference type="GO" id="GO:0008836">
    <property type="term" value="F:diaminopimelate decarboxylase activity"/>
    <property type="evidence" value="ECO:0007669"/>
    <property type="project" value="TreeGrafter"/>
</dbReference>
<comment type="caution">
    <text evidence="5">The sequence shown here is derived from an EMBL/GenBank/DDBJ whole genome shotgun (WGS) entry which is preliminary data.</text>
</comment>
<dbReference type="InterPro" id="IPR022657">
    <property type="entry name" value="De-COase2_CS"/>
</dbReference>
<keyword evidence="6" id="KW-1185">Reference proteome</keyword>
<feature type="modified residue" description="N6-(pyridoxal phosphate)lysine" evidence="3">
    <location>
        <position position="63"/>
    </location>
</feature>
<keyword evidence="2 3" id="KW-0663">Pyridoxal phosphate</keyword>
<evidence type="ECO:0000259" key="4">
    <source>
        <dbReference type="Pfam" id="PF02784"/>
    </source>
</evidence>
<proteinExistence type="predicted"/>
<reference evidence="5" key="1">
    <citation type="submission" date="2022-11" db="EMBL/GenBank/DDBJ databases">
        <title>Minimal conservation of predation-associated metabolite biosynthetic gene clusters underscores biosynthetic potential of Myxococcota including descriptions for ten novel species: Archangium lansinium sp. nov., Myxococcus landrumus sp. nov., Nannocystis bai.</title>
        <authorList>
            <person name="Ahearne A."/>
            <person name="Stevens C."/>
            <person name="Phillips K."/>
        </authorList>
    </citation>
    <scope>NUCLEOTIDE SEQUENCE</scope>
    <source>
        <strain evidence="5">Na p29</strain>
    </source>
</reference>
<dbReference type="RefSeq" id="WP_267768537.1">
    <property type="nucleotide sequence ID" value="NZ_JAPNKE010000002.1"/>
</dbReference>
<dbReference type="InterPro" id="IPR022644">
    <property type="entry name" value="De-COase2_N"/>
</dbReference>
<dbReference type="InterPro" id="IPR002433">
    <property type="entry name" value="Orn_de-COase"/>
</dbReference>
<dbReference type="Proteomes" id="UP001150924">
    <property type="component" value="Unassembled WGS sequence"/>
</dbReference>
<dbReference type="InterPro" id="IPR009006">
    <property type="entry name" value="Ala_racemase/Decarboxylase_C"/>
</dbReference>
<dbReference type="Gene3D" id="3.20.20.10">
    <property type="entry name" value="Alanine racemase"/>
    <property type="match status" value="1"/>
</dbReference>
<sequence>MPIAVDVRPAPEQLVDAVRKLRAAGHGDEPAVLVHDLDRLRAKLDALAAAFAAPRALHTVAIKANPLLNVLRVVVAAGAGLEAASIEEVHLALRAGCNPDRIVFDSPAKTEPELAEALRLGLRINADNFAELERIAALHGPASASRIGLRINPELAEAALALTSVGHRGSRFGVPLSQRPAIVDAFVRYPFLTGLHVHIGSQGVTIPELVDGVARVWQLRRELLAARPVPIDMFDLGGGLPAQYRDDAPRLTPAAYAAALRAAVPDLFHGDALLVTEFGRALLADCGFVVSRVEVVKPGPVAVLHVGADLFVRRVYRPHEWHHDFIALGRDGLPLAGDLVPTTLAGPLCFGGDVLARDLPLPPLCVGDHVLIRDTGAYTLSMWSRYCSRAIPLALGLDRGEVTVLRPRDSIADVVAFWGG</sequence>
<dbReference type="PRINTS" id="PR01179">
    <property type="entry name" value="ODADCRBXLASE"/>
</dbReference>
<evidence type="ECO:0000256" key="1">
    <source>
        <dbReference type="ARBA" id="ARBA00001933"/>
    </source>
</evidence>
<dbReference type="PRINTS" id="PR01182">
    <property type="entry name" value="ORNDCRBXLASE"/>
</dbReference>
<accession>A0A9X3IXB4</accession>
<evidence type="ECO:0000313" key="5">
    <source>
        <dbReference type="EMBL" id="MCY1006374.1"/>
    </source>
</evidence>
<dbReference type="AlphaFoldDB" id="A0A9X3IXB4"/>
<feature type="domain" description="Orn/DAP/Arg decarboxylase 2 N-terminal" evidence="4">
    <location>
        <begin position="38"/>
        <end position="283"/>
    </location>
</feature>
<dbReference type="InterPro" id="IPR000183">
    <property type="entry name" value="Orn/DAP/Arg_de-COase"/>
</dbReference>
<dbReference type="PANTHER" id="PTHR43727:SF3">
    <property type="entry name" value="GROUP IV DECARBOXYLASE"/>
    <property type="match status" value="1"/>
</dbReference>
<name>A0A9X3IXB4_9BACT</name>
<gene>
    <name evidence="5" type="ORF">OV079_12545</name>
</gene>
<organism evidence="5 6">
    <name type="scientific">Nannocystis pusilla</name>
    <dbReference type="NCBI Taxonomy" id="889268"/>
    <lineage>
        <taxon>Bacteria</taxon>
        <taxon>Pseudomonadati</taxon>
        <taxon>Myxococcota</taxon>
        <taxon>Polyangia</taxon>
        <taxon>Nannocystales</taxon>
        <taxon>Nannocystaceae</taxon>
        <taxon>Nannocystis</taxon>
    </lineage>
</organism>
<protein>
    <submittedName>
        <fullName evidence="5">Diaminopimelate decarboxylase</fullName>
    </submittedName>
</protein>